<comment type="caution">
    <text evidence="2">The sequence shown here is derived from an EMBL/GenBank/DDBJ whole genome shotgun (WGS) entry which is preliminary data.</text>
</comment>
<dbReference type="PANTHER" id="PTHR45527:SF1">
    <property type="entry name" value="FATTY ACID SYNTHASE"/>
    <property type="match status" value="1"/>
</dbReference>
<proteinExistence type="predicted"/>
<dbReference type="SUPFAM" id="SSF56801">
    <property type="entry name" value="Acetyl-CoA synthetase-like"/>
    <property type="match status" value="1"/>
</dbReference>
<keyword evidence="2" id="KW-0436">Ligase</keyword>
<dbReference type="Gene3D" id="3.40.50.12780">
    <property type="entry name" value="N-terminal domain of ligase-like"/>
    <property type="match status" value="1"/>
</dbReference>
<dbReference type="Gene3D" id="3.30.300.30">
    <property type="match status" value="1"/>
</dbReference>
<reference evidence="2 3" key="1">
    <citation type="journal article" date="2015" name="Antonie Van Leeuwenhoek">
        <title>Prauserella endophytica sp. nov., an endophytic actinobacterium isolated from Tamarix taklamakanensis.</title>
        <authorList>
            <person name="Liu J.M."/>
            <person name="Habden X."/>
            <person name="Guo L."/>
            <person name="Tuo L."/>
            <person name="Jiang Z.K."/>
            <person name="Liu S.W."/>
            <person name="Liu X.F."/>
            <person name="Chen L."/>
            <person name="Li R.F."/>
            <person name="Zhang Y.Q."/>
            <person name="Sun C.H."/>
        </authorList>
    </citation>
    <scope>NUCLEOTIDE SEQUENCE [LARGE SCALE GENOMIC DNA]</scope>
    <source>
        <strain evidence="2 3">CGMCC 4.7182</strain>
    </source>
</reference>
<dbReference type="InterPro" id="IPR045851">
    <property type="entry name" value="AMP-bd_C_sf"/>
</dbReference>
<evidence type="ECO:0000259" key="1">
    <source>
        <dbReference type="Pfam" id="PF00501"/>
    </source>
</evidence>
<evidence type="ECO:0000313" key="2">
    <source>
        <dbReference type="EMBL" id="TKG60525.1"/>
    </source>
</evidence>
<organism evidence="2 3">
    <name type="scientific">Prauserella endophytica</name>
    <dbReference type="NCBI Taxonomy" id="1592324"/>
    <lineage>
        <taxon>Bacteria</taxon>
        <taxon>Bacillati</taxon>
        <taxon>Actinomycetota</taxon>
        <taxon>Actinomycetes</taxon>
        <taxon>Pseudonocardiales</taxon>
        <taxon>Pseudonocardiaceae</taxon>
        <taxon>Prauserella</taxon>
        <taxon>Prauserella coralliicola group</taxon>
    </lineage>
</organism>
<protein>
    <submittedName>
        <fullName evidence="2">Long-chain fatty acid--CoA ligase</fullName>
    </submittedName>
</protein>
<dbReference type="Pfam" id="PF00501">
    <property type="entry name" value="AMP-binding"/>
    <property type="match status" value="1"/>
</dbReference>
<dbReference type="PROSITE" id="PS00455">
    <property type="entry name" value="AMP_BINDING"/>
    <property type="match status" value="1"/>
</dbReference>
<sequence>MLDDAAGRAPQAPAVRDAVGAWTYAELRAAARAVARSLIEAGVRKGDRVALCSRNRRELSAVVFGVLRAGAVLVPLSPHLPPAALCAVVADAEPAALVAPADGRPEVPCQVLSIEDIVTGEGEDDPVAVEPDDTAMLIYTSGSTSAPKGVVCPHSAVEFAARAIHARLSYRDTDVVLVGSPMSFDYGLYQVLLSALAGAELVLADADDPIGMLKLMRAVRATVLPTVPSTARMLARLARRGDAPDHVRMFTNTGAALTTADIDELRAVFPRAAIVSMYGITECKRVTIAAPDVDRRKPGSVGTALPGTEVRILGEDGEPVPVGTVGEIVVLGPHVMAGYRGDPELTAQRYDIDPATGSRRLRTGDYGHLDDDGHLYFHGRRDDQFKRRGVRASLIEIESAAARVDGVTASAALPPEDDHDLEIVVVSERDGDAVLADLAGLLEPAKVPAFCHVVGVLPLTANGKTDKKRLRELVRPGSGSVQ</sequence>
<dbReference type="Proteomes" id="UP000309992">
    <property type="component" value="Unassembled WGS sequence"/>
</dbReference>
<dbReference type="InterPro" id="IPR020845">
    <property type="entry name" value="AMP-binding_CS"/>
</dbReference>
<dbReference type="InterPro" id="IPR000873">
    <property type="entry name" value="AMP-dep_synth/lig_dom"/>
</dbReference>
<gene>
    <name evidence="2" type="ORF">FCN18_35230</name>
</gene>
<name>A0ABY2RU27_9PSEU</name>
<evidence type="ECO:0000313" key="3">
    <source>
        <dbReference type="Proteomes" id="UP000309992"/>
    </source>
</evidence>
<dbReference type="EMBL" id="SWMS01000036">
    <property type="protein sequence ID" value="TKG60525.1"/>
    <property type="molecule type" value="Genomic_DNA"/>
</dbReference>
<dbReference type="PANTHER" id="PTHR45527">
    <property type="entry name" value="NONRIBOSOMAL PEPTIDE SYNTHETASE"/>
    <property type="match status" value="1"/>
</dbReference>
<accession>A0ABY2RU27</accession>
<dbReference type="InterPro" id="IPR042099">
    <property type="entry name" value="ANL_N_sf"/>
</dbReference>
<keyword evidence="3" id="KW-1185">Reference proteome</keyword>
<feature type="domain" description="AMP-dependent synthetase/ligase" evidence="1">
    <location>
        <begin position="3"/>
        <end position="339"/>
    </location>
</feature>
<dbReference type="GO" id="GO:0016874">
    <property type="term" value="F:ligase activity"/>
    <property type="evidence" value="ECO:0007669"/>
    <property type="project" value="UniProtKB-KW"/>
</dbReference>